<sequence>MRKLCTVLLCAGLFFSPVFAQQADEQQEFEQYKSQLKTDAIDAGFGRQFVENVFATIYYRATVVKADKNQPETKITLDKYLKTRVPDWKVKQAVTLMEEHQALLNQVAKEYGVQPRFIVALWGNESNFGRIQGSYPVLSALASLAFEGRREALFKKQFMAALTILQEGHSTLKDFNGSWAGAMGQSQFIPTSFLQYAVDYDGDGRKDIWGTPADVFASIANFLAAEGWQDDQTWGRQVSVSSNFDYTLAGLDRAKFKPLPFWQEQGVRRFNGNDLPQVDINASLIMPDGKNGRIYLVYQNFHTLMKWNRSSYFGVSVSYLSERIKQGK</sequence>
<dbReference type="CDD" id="cd13399">
    <property type="entry name" value="Slt35-like"/>
    <property type="match status" value="1"/>
</dbReference>
<dbReference type="Pfam" id="PF13406">
    <property type="entry name" value="SLT_2"/>
    <property type="match status" value="1"/>
</dbReference>
<dbReference type="OrthoDB" id="9772911at2"/>
<organism evidence="3 4">
    <name type="scientific">Alteromonas alba</name>
    <dbReference type="NCBI Taxonomy" id="2079529"/>
    <lineage>
        <taxon>Bacteria</taxon>
        <taxon>Pseudomonadati</taxon>
        <taxon>Pseudomonadota</taxon>
        <taxon>Gammaproteobacteria</taxon>
        <taxon>Alteromonadales</taxon>
        <taxon>Alteromonadaceae</taxon>
        <taxon>Alteromonas/Salinimonas group</taxon>
        <taxon>Alteromonas</taxon>
    </lineage>
</organism>
<proteinExistence type="predicted"/>
<dbReference type="InterPro" id="IPR043426">
    <property type="entry name" value="MltB-like"/>
</dbReference>
<dbReference type="GO" id="GO:0008933">
    <property type="term" value="F:peptidoglycan lytic transglycosylase activity"/>
    <property type="evidence" value="ECO:0007669"/>
    <property type="project" value="TreeGrafter"/>
</dbReference>
<evidence type="ECO:0000313" key="3">
    <source>
        <dbReference type="EMBL" id="PRO72517.1"/>
    </source>
</evidence>
<gene>
    <name evidence="3" type="ORF">C6Y40_16555</name>
</gene>
<keyword evidence="1" id="KW-0732">Signal</keyword>
<feature type="domain" description="Transglycosylase SLT" evidence="2">
    <location>
        <begin position="29"/>
        <end position="322"/>
    </location>
</feature>
<name>A0A2S9V7S3_9ALTE</name>
<dbReference type="AlphaFoldDB" id="A0A2S9V7S3"/>
<dbReference type="Gene3D" id="1.10.530.10">
    <property type="match status" value="1"/>
</dbReference>
<reference evidence="4" key="1">
    <citation type="journal article" date="2020" name="Int. J. Syst. Evol. Microbiol.">
        <title>Alteromonas alba sp. nov., a marine bacterium isolated from the seawater of the West Pacific Ocean.</title>
        <authorList>
            <person name="Sun C."/>
            <person name="Wu Y.-H."/>
            <person name="Xamxidin M."/>
            <person name="Cheng H."/>
            <person name="Xu X.-W."/>
        </authorList>
    </citation>
    <scope>NUCLEOTIDE SEQUENCE [LARGE SCALE GENOMIC DNA]</scope>
    <source>
        <strain evidence="4">190</strain>
    </source>
</reference>
<dbReference type="Proteomes" id="UP000238949">
    <property type="component" value="Unassembled WGS sequence"/>
</dbReference>
<dbReference type="Gene3D" id="1.10.8.350">
    <property type="entry name" value="Bacterial muramidase"/>
    <property type="match status" value="1"/>
</dbReference>
<dbReference type="InterPro" id="IPR023346">
    <property type="entry name" value="Lysozyme-like_dom_sf"/>
</dbReference>
<keyword evidence="4" id="KW-1185">Reference proteome</keyword>
<evidence type="ECO:0000313" key="4">
    <source>
        <dbReference type="Proteomes" id="UP000238949"/>
    </source>
</evidence>
<protein>
    <submittedName>
        <fullName evidence="3">Lytic murein transglycosylase</fullName>
    </submittedName>
</protein>
<dbReference type="InterPro" id="IPR031304">
    <property type="entry name" value="SLT_2"/>
</dbReference>
<dbReference type="PANTHER" id="PTHR30163">
    <property type="entry name" value="MEMBRANE-BOUND LYTIC MUREIN TRANSGLYCOSYLASE B"/>
    <property type="match status" value="1"/>
</dbReference>
<dbReference type="EMBL" id="PVNP01000186">
    <property type="protein sequence ID" value="PRO72517.1"/>
    <property type="molecule type" value="Genomic_DNA"/>
</dbReference>
<evidence type="ECO:0000259" key="2">
    <source>
        <dbReference type="Pfam" id="PF13406"/>
    </source>
</evidence>
<dbReference type="InterPro" id="IPR011970">
    <property type="entry name" value="MltB_2"/>
</dbReference>
<dbReference type="PANTHER" id="PTHR30163:SF8">
    <property type="entry name" value="LYTIC MUREIN TRANSGLYCOSYLASE"/>
    <property type="match status" value="1"/>
</dbReference>
<feature type="signal peptide" evidence="1">
    <location>
        <begin position="1"/>
        <end position="20"/>
    </location>
</feature>
<dbReference type="SUPFAM" id="SSF53955">
    <property type="entry name" value="Lysozyme-like"/>
    <property type="match status" value="1"/>
</dbReference>
<evidence type="ECO:0000256" key="1">
    <source>
        <dbReference type="SAM" id="SignalP"/>
    </source>
</evidence>
<dbReference type="RefSeq" id="WP_105935522.1">
    <property type="nucleotide sequence ID" value="NZ_PVNP01000186.1"/>
</dbReference>
<feature type="chain" id="PRO_5015485225" evidence="1">
    <location>
        <begin position="21"/>
        <end position="328"/>
    </location>
</feature>
<dbReference type="GO" id="GO:0009253">
    <property type="term" value="P:peptidoglycan catabolic process"/>
    <property type="evidence" value="ECO:0007669"/>
    <property type="project" value="TreeGrafter"/>
</dbReference>
<comment type="caution">
    <text evidence="3">The sequence shown here is derived from an EMBL/GenBank/DDBJ whole genome shotgun (WGS) entry which is preliminary data.</text>
</comment>
<dbReference type="NCBIfam" id="TIGR02283">
    <property type="entry name" value="MltB_2"/>
    <property type="match status" value="1"/>
</dbReference>
<accession>A0A2S9V7S3</accession>
<dbReference type="FunFam" id="1.10.8.350:FF:000001">
    <property type="entry name" value="Lytic murein transglycosylase B"/>
    <property type="match status" value="1"/>
</dbReference>